<dbReference type="Proteomes" id="UP000199598">
    <property type="component" value="Unassembled WGS sequence"/>
</dbReference>
<proteinExistence type="predicted"/>
<dbReference type="EMBL" id="FOSK01000006">
    <property type="protein sequence ID" value="SFK53965.1"/>
    <property type="molecule type" value="Genomic_DNA"/>
</dbReference>
<evidence type="ECO:0000313" key="3">
    <source>
        <dbReference type="EMBL" id="SFK53965.1"/>
    </source>
</evidence>
<keyword evidence="4" id="KW-1185">Reference proteome</keyword>
<evidence type="ECO:0008006" key="5">
    <source>
        <dbReference type="Google" id="ProtNLM"/>
    </source>
</evidence>
<organism evidence="3 4">
    <name type="scientific">Pseudovibrio ascidiaceicola</name>
    <dbReference type="NCBI Taxonomy" id="285279"/>
    <lineage>
        <taxon>Bacteria</taxon>
        <taxon>Pseudomonadati</taxon>
        <taxon>Pseudomonadota</taxon>
        <taxon>Alphaproteobacteria</taxon>
        <taxon>Hyphomicrobiales</taxon>
        <taxon>Stappiaceae</taxon>
        <taxon>Pseudovibrio</taxon>
    </lineage>
</organism>
<keyword evidence="2" id="KW-0732">Signal</keyword>
<feature type="signal peptide" evidence="2">
    <location>
        <begin position="1"/>
        <end position="23"/>
    </location>
</feature>
<name>A0A1I4AC45_9HYPH</name>
<protein>
    <recommendedName>
        <fullName evidence="5">Secreted protein</fullName>
    </recommendedName>
</protein>
<accession>A0A1I4AC45</accession>
<evidence type="ECO:0000313" key="4">
    <source>
        <dbReference type="Proteomes" id="UP000199598"/>
    </source>
</evidence>
<evidence type="ECO:0000256" key="2">
    <source>
        <dbReference type="SAM" id="SignalP"/>
    </source>
</evidence>
<sequence>MKKTTATIAGLGALALFISPVLADNHDTGQPKVEFTDLSLVDGSPDDGTCKARYSSGFTATQKDNKSDTSQDQAASDKDNGVLIEESDGVVGEGIFTISNTYDIVFDDSADTPSVEVQMFASGLIGENPIIGVFSDGTCRGHITVQHADKS</sequence>
<reference evidence="3 4" key="1">
    <citation type="submission" date="2016-10" db="EMBL/GenBank/DDBJ databases">
        <authorList>
            <person name="Varghese N."/>
            <person name="Submissions S."/>
        </authorList>
    </citation>
    <scope>NUCLEOTIDE SEQUENCE [LARGE SCALE GENOMIC DNA]</scope>
    <source>
        <strain evidence="3 4">DSM 16392</strain>
    </source>
</reference>
<gene>
    <name evidence="3" type="ORF">SAMN04488518_106122</name>
</gene>
<comment type="caution">
    <text evidence="3">The sequence shown here is derived from an EMBL/GenBank/DDBJ whole genome shotgun (WGS) entry which is preliminary data.</text>
</comment>
<feature type="compositionally biased region" description="Basic and acidic residues" evidence="1">
    <location>
        <begin position="63"/>
        <end position="80"/>
    </location>
</feature>
<feature type="chain" id="PRO_5045393579" description="Secreted protein" evidence="2">
    <location>
        <begin position="24"/>
        <end position="151"/>
    </location>
</feature>
<evidence type="ECO:0000256" key="1">
    <source>
        <dbReference type="SAM" id="MobiDB-lite"/>
    </source>
</evidence>
<feature type="region of interest" description="Disordered" evidence="1">
    <location>
        <begin position="60"/>
        <end position="82"/>
    </location>
</feature>
<dbReference type="RefSeq" id="WP_093519937.1">
    <property type="nucleotide sequence ID" value="NZ_FOSK01000006.1"/>
</dbReference>